<name>A0A291ISZ9_9MOLU</name>
<evidence type="ECO:0000313" key="9">
    <source>
        <dbReference type="Proteomes" id="UP000232227"/>
    </source>
</evidence>
<comment type="subcellular location">
    <subcellularLocation>
        <location evidence="1">Endomembrane system</location>
        <topology evidence="1">Multi-pass membrane protein</topology>
    </subcellularLocation>
</comment>
<dbReference type="GO" id="GO:0005886">
    <property type="term" value="C:plasma membrane"/>
    <property type="evidence" value="ECO:0007669"/>
    <property type="project" value="TreeGrafter"/>
</dbReference>
<dbReference type="KEGG" id="mlac:CP520_01010"/>
<dbReference type="PANTHER" id="PTHR43337:SF1">
    <property type="entry name" value="XANTHINE_URACIL PERMEASE C887.17-RELATED"/>
    <property type="match status" value="1"/>
</dbReference>
<sequence length="464" mass="49450">MKKEIIGGITTFLAMIYILSVEPAILSGSGSVTGDGTTMNYFGIFLGVCIASFASTFVMGLFANVPLALAPSMGVNVMFAVNIAGGTGANGHPPTIIGYEGALIATMISSIFFLIFSITPLRKIIINAIPEQLMIAIGVGIGFFIAYVGLSSIGWVAHTETGLPVADLGRLKDNYPQILLGTGLFLIMLLFMFMKVNGGVAICILIGTVIALIVANAGPNLAVSKEGGIFYNANFVDGGGKWEYDFNGFASNIKNTWKEFTNVEIWNKPTMYISIFILMFLNFFDATGTITTVNRQLNEAAGTDRPLSHEALIIDSGATVVGSAVGVSPMGVYVESGAGIAQGARTGFASIITSVFFLISIALFPIFKAVPGCVTGAATLFVGVMMMGSIKDLDWKKPEIAISAFFAILFMVVTYSIANGIGVLIILYVLIKTFKKEVKEVPITLWIVSLIFIAYFIAYAFIQL</sequence>
<dbReference type="EMBL" id="CP023668">
    <property type="protein sequence ID" value="ATG97817.1"/>
    <property type="molecule type" value="Genomic_DNA"/>
</dbReference>
<feature type="transmembrane region" description="Helical" evidence="7">
    <location>
        <begin position="373"/>
        <end position="390"/>
    </location>
</feature>
<feature type="transmembrane region" description="Helical" evidence="7">
    <location>
        <begin position="96"/>
        <end position="121"/>
    </location>
</feature>
<dbReference type="AlphaFoldDB" id="A0A291ISZ9"/>
<feature type="transmembrane region" description="Helical" evidence="7">
    <location>
        <begin position="312"/>
        <end position="334"/>
    </location>
</feature>
<feature type="transmembrane region" description="Helical" evidence="7">
    <location>
        <begin position="38"/>
        <end position="58"/>
    </location>
</feature>
<feature type="transmembrane region" description="Helical" evidence="7">
    <location>
        <begin position="402"/>
        <end position="431"/>
    </location>
</feature>
<evidence type="ECO:0000256" key="2">
    <source>
        <dbReference type="ARBA" id="ARBA00005697"/>
    </source>
</evidence>
<dbReference type="InterPro" id="IPR045018">
    <property type="entry name" value="Azg-like"/>
</dbReference>
<feature type="transmembrane region" description="Helical" evidence="7">
    <location>
        <begin position="346"/>
        <end position="366"/>
    </location>
</feature>
<keyword evidence="4 7" id="KW-0812">Transmembrane</keyword>
<evidence type="ECO:0000256" key="3">
    <source>
        <dbReference type="ARBA" id="ARBA00022448"/>
    </source>
</evidence>
<proteinExistence type="inferred from homology"/>
<feature type="transmembrane region" description="Helical" evidence="7">
    <location>
        <begin position="65"/>
        <end position="84"/>
    </location>
</feature>
<keyword evidence="3" id="KW-0813">Transport</keyword>
<dbReference type="InterPro" id="IPR006043">
    <property type="entry name" value="NCS2"/>
</dbReference>
<comment type="similarity">
    <text evidence="2">Belongs to the nucleobase:cation symporter-2 (NCS2) (TC 2.A.40) family. Azg-like subfamily.</text>
</comment>
<feature type="transmembrane region" description="Helical" evidence="7">
    <location>
        <begin position="175"/>
        <end position="193"/>
    </location>
</feature>
<keyword evidence="6 7" id="KW-0472">Membrane</keyword>
<feature type="transmembrane region" description="Helical" evidence="7">
    <location>
        <begin position="5"/>
        <end position="26"/>
    </location>
</feature>
<feature type="transmembrane region" description="Helical" evidence="7">
    <location>
        <begin position="133"/>
        <end position="155"/>
    </location>
</feature>
<keyword evidence="9" id="KW-1185">Reference proteome</keyword>
<dbReference type="Proteomes" id="UP000232227">
    <property type="component" value="Chromosome"/>
</dbReference>
<evidence type="ECO:0000256" key="5">
    <source>
        <dbReference type="ARBA" id="ARBA00022989"/>
    </source>
</evidence>
<dbReference type="GO" id="GO:0012505">
    <property type="term" value="C:endomembrane system"/>
    <property type="evidence" value="ECO:0007669"/>
    <property type="project" value="UniProtKB-SubCell"/>
</dbReference>
<keyword evidence="5 7" id="KW-1133">Transmembrane helix</keyword>
<dbReference type="Pfam" id="PF00860">
    <property type="entry name" value="Xan_ur_permease"/>
    <property type="match status" value="1"/>
</dbReference>
<evidence type="ECO:0000313" key="8">
    <source>
        <dbReference type="EMBL" id="ATG97817.1"/>
    </source>
</evidence>
<evidence type="ECO:0000256" key="4">
    <source>
        <dbReference type="ARBA" id="ARBA00022692"/>
    </source>
</evidence>
<dbReference type="OrthoDB" id="9808458at2"/>
<feature type="transmembrane region" description="Helical" evidence="7">
    <location>
        <begin position="271"/>
        <end position="291"/>
    </location>
</feature>
<feature type="transmembrane region" description="Helical" evidence="7">
    <location>
        <begin position="200"/>
        <end position="218"/>
    </location>
</feature>
<organism evidence="8 9">
    <name type="scientific">Mesoplasma lactucae ATCC 49193</name>
    <dbReference type="NCBI Taxonomy" id="81460"/>
    <lineage>
        <taxon>Bacteria</taxon>
        <taxon>Bacillati</taxon>
        <taxon>Mycoplasmatota</taxon>
        <taxon>Mollicutes</taxon>
        <taxon>Entomoplasmatales</taxon>
        <taxon>Entomoplasmataceae</taxon>
        <taxon>Mesoplasma</taxon>
    </lineage>
</organism>
<evidence type="ECO:0000256" key="6">
    <source>
        <dbReference type="ARBA" id="ARBA00023136"/>
    </source>
</evidence>
<evidence type="ECO:0000256" key="1">
    <source>
        <dbReference type="ARBA" id="ARBA00004127"/>
    </source>
</evidence>
<protein>
    <submittedName>
        <fullName evidence="8">Xanthine/uracil permease</fullName>
    </submittedName>
</protein>
<dbReference type="PANTHER" id="PTHR43337">
    <property type="entry name" value="XANTHINE/URACIL PERMEASE C887.17-RELATED"/>
    <property type="match status" value="1"/>
</dbReference>
<feature type="transmembrane region" description="Helical" evidence="7">
    <location>
        <begin position="443"/>
        <end position="462"/>
    </location>
</feature>
<accession>A0A291ISZ9</accession>
<gene>
    <name evidence="8" type="ORF">CP520_01010</name>
</gene>
<evidence type="ECO:0000256" key="7">
    <source>
        <dbReference type="SAM" id="Phobius"/>
    </source>
</evidence>
<dbReference type="GO" id="GO:0005345">
    <property type="term" value="F:purine nucleobase transmembrane transporter activity"/>
    <property type="evidence" value="ECO:0007669"/>
    <property type="project" value="TreeGrafter"/>
</dbReference>
<reference evidence="8 9" key="1">
    <citation type="submission" date="2017-09" db="EMBL/GenBank/DDBJ databases">
        <title>SPAdes assembly of the Mesoplasma lactucae genome.</title>
        <authorList>
            <person name="Knight T.F."/>
            <person name="Rubinstein R."/>
            <person name="Citino T."/>
        </authorList>
    </citation>
    <scope>NUCLEOTIDE SEQUENCE [LARGE SCALE GENOMIC DNA]</scope>
    <source>
        <strain evidence="8 9">831-C4</strain>
    </source>
</reference>